<evidence type="ECO:0000313" key="4">
    <source>
        <dbReference type="EMBL" id="KAJ8750709.1"/>
    </source>
</evidence>
<comment type="similarity">
    <text evidence="1">Belongs to the LOB domain-containing protein family.</text>
</comment>
<keyword evidence="5" id="KW-1185">Reference proteome</keyword>
<feature type="coiled-coil region" evidence="2">
    <location>
        <begin position="91"/>
        <end position="118"/>
    </location>
</feature>
<name>A0AAV8SFB2_9ROSI</name>
<reference evidence="4 5" key="1">
    <citation type="submission" date="2021-09" db="EMBL/GenBank/DDBJ databases">
        <title>Genomic insights and catalytic innovation underlie evolution of tropane alkaloids biosynthesis.</title>
        <authorList>
            <person name="Wang Y.-J."/>
            <person name="Tian T."/>
            <person name="Huang J.-P."/>
            <person name="Huang S.-X."/>
        </authorList>
    </citation>
    <scope>NUCLEOTIDE SEQUENCE [LARGE SCALE GENOMIC DNA]</scope>
    <source>
        <strain evidence="4">KIB-2018</strain>
        <tissue evidence="4">Leaf</tissue>
    </source>
</reference>
<evidence type="ECO:0000256" key="1">
    <source>
        <dbReference type="ARBA" id="ARBA00005474"/>
    </source>
</evidence>
<protein>
    <recommendedName>
        <fullName evidence="3">LOB domain-containing protein</fullName>
    </recommendedName>
</protein>
<evidence type="ECO:0000259" key="3">
    <source>
        <dbReference type="PROSITE" id="PS50891"/>
    </source>
</evidence>
<organism evidence="4 5">
    <name type="scientific">Erythroxylum novogranatense</name>
    <dbReference type="NCBI Taxonomy" id="1862640"/>
    <lineage>
        <taxon>Eukaryota</taxon>
        <taxon>Viridiplantae</taxon>
        <taxon>Streptophyta</taxon>
        <taxon>Embryophyta</taxon>
        <taxon>Tracheophyta</taxon>
        <taxon>Spermatophyta</taxon>
        <taxon>Magnoliopsida</taxon>
        <taxon>eudicotyledons</taxon>
        <taxon>Gunneridae</taxon>
        <taxon>Pentapetalae</taxon>
        <taxon>rosids</taxon>
        <taxon>fabids</taxon>
        <taxon>Malpighiales</taxon>
        <taxon>Erythroxylaceae</taxon>
        <taxon>Erythroxylum</taxon>
    </lineage>
</organism>
<evidence type="ECO:0000313" key="5">
    <source>
        <dbReference type="Proteomes" id="UP001159364"/>
    </source>
</evidence>
<gene>
    <name evidence="4" type="ORF">K2173_015890</name>
</gene>
<dbReference type="Proteomes" id="UP001159364">
    <property type="component" value="Linkage Group LG11"/>
</dbReference>
<dbReference type="Pfam" id="PF03195">
    <property type="entry name" value="LOB"/>
    <property type="match status" value="1"/>
</dbReference>
<proteinExistence type="inferred from homology"/>
<dbReference type="InterPro" id="IPR004883">
    <property type="entry name" value="LOB"/>
</dbReference>
<feature type="domain" description="LOB" evidence="3">
    <location>
        <begin position="11"/>
        <end position="112"/>
    </location>
</feature>
<sequence>MNRNGQTSNNRPCAVCKLQRKRCEETCEMAAYFPGNRFQEFQNAHKLFGVGNIMKLMGLVEPNQRTDTAMSLLLEANARAEDPVHGCLGIVQELTAQIELHQRELQLVNQQLEFFRGQGMEKHQ</sequence>
<keyword evidence="2" id="KW-0175">Coiled coil</keyword>
<comment type="caution">
    <text evidence="4">The sequence shown here is derived from an EMBL/GenBank/DDBJ whole genome shotgun (WGS) entry which is preliminary data.</text>
</comment>
<evidence type="ECO:0000256" key="2">
    <source>
        <dbReference type="SAM" id="Coils"/>
    </source>
</evidence>
<dbReference type="PANTHER" id="PTHR31301:SF103">
    <property type="entry name" value="LOB DOMAIN-CONTAINING PROTEIN 5-RELATED"/>
    <property type="match status" value="1"/>
</dbReference>
<dbReference type="EMBL" id="JAIWQS010000011">
    <property type="protein sequence ID" value="KAJ8750709.1"/>
    <property type="molecule type" value="Genomic_DNA"/>
</dbReference>
<dbReference type="PROSITE" id="PS50891">
    <property type="entry name" value="LOB"/>
    <property type="match status" value="1"/>
</dbReference>
<accession>A0AAV8SFB2</accession>
<dbReference type="AlphaFoldDB" id="A0AAV8SFB2"/>
<dbReference type="PANTHER" id="PTHR31301">
    <property type="entry name" value="LOB DOMAIN-CONTAINING PROTEIN 4-RELATED"/>
    <property type="match status" value="1"/>
</dbReference>